<gene>
    <name evidence="15" type="ORF">CAXC1_130007</name>
</gene>
<dbReference type="InterPro" id="IPR010025">
    <property type="entry name" value="HAD-SF_ppase_IIIB_AphA"/>
</dbReference>
<evidence type="ECO:0000256" key="13">
    <source>
        <dbReference type="ARBA" id="ARBA00022842"/>
    </source>
</evidence>
<dbReference type="EC" id="3.1.3.2" evidence="7"/>
<evidence type="ECO:0000256" key="2">
    <source>
        <dbReference type="ARBA" id="ARBA00001946"/>
    </source>
</evidence>
<dbReference type="Gene3D" id="3.40.50.1000">
    <property type="entry name" value="HAD superfamily/HAD-like"/>
    <property type="match status" value="1"/>
</dbReference>
<evidence type="ECO:0000256" key="4">
    <source>
        <dbReference type="ARBA" id="ARBA00007469"/>
    </source>
</evidence>
<dbReference type="PANTHER" id="PTHR11240">
    <property type="entry name" value="RIBONUCLEASE T2"/>
    <property type="match status" value="1"/>
</dbReference>
<dbReference type="SUPFAM" id="SSF55895">
    <property type="entry name" value="Ribonuclease Rh-like"/>
    <property type="match status" value="1"/>
</dbReference>
<comment type="catalytic activity">
    <reaction evidence="1">
        <text>a phosphate monoester + H2O = an alcohol + phosphate</text>
        <dbReference type="Rhea" id="RHEA:15017"/>
        <dbReference type="ChEBI" id="CHEBI:15377"/>
        <dbReference type="ChEBI" id="CHEBI:30879"/>
        <dbReference type="ChEBI" id="CHEBI:43474"/>
        <dbReference type="ChEBI" id="CHEBI:67140"/>
        <dbReference type="EC" id="3.1.3.2"/>
    </reaction>
</comment>
<dbReference type="Pfam" id="PF03767">
    <property type="entry name" value="Acid_phosphat_B"/>
    <property type="match status" value="1"/>
</dbReference>
<comment type="subunit">
    <text evidence="6">Homotetramer.</text>
</comment>
<comment type="similarity">
    <text evidence="5">Belongs to the class B bacterial acid phosphatase family.</text>
</comment>
<evidence type="ECO:0000256" key="5">
    <source>
        <dbReference type="ARBA" id="ARBA00007752"/>
    </source>
</evidence>
<keyword evidence="16" id="KW-1185">Reference proteome</keyword>
<dbReference type="InterPro" id="IPR036412">
    <property type="entry name" value="HAD-like_sf"/>
</dbReference>
<dbReference type="Proteomes" id="UP001314181">
    <property type="component" value="Unassembled WGS sequence"/>
</dbReference>
<keyword evidence="13" id="KW-0460">Magnesium</keyword>
<comment type="cofactor">
    <cofactor evidence="2">
        <name>Mg(2+)</name>
        <dbReference type="ChEBI" id="CHEBI:18420"/>
    </cofactor>
</comment>
<dbReference type="EMBL" id="CAWVOK010000004">
    <property type="protein sequence ID" value="CAK8162395.1"/>
    <property type="molecule type" value="Genomic_DNA"/>
</dbReference>
<dbReference type="GO" id="GO:0003993">
    <property type="term" value="F:acid phosphatase activity"/>
    <property type="evidence" value="ECO:0007669"/>
    <property type="project" value="UniProtKB-EC"/>
</dbReference>
<dbReference type="InterPro" id="IPR036430">
    <property type="entry name" value="RNase_T2-like_sf"/>
</dbReference>
<evidence type="ECO:0000256" key="11">
    <source>
        <dbReference type="ARBA" id="ARBA00022764"/>
    </source>
</evidence>
<keyword evidence="9" id="KW-0479">Metal-binding</keyword>
<dbReference type="InterPro" id="IPR033130">
    <property type="entry name" value="RNase_T2_His_AS_2"/>
</dbReference>
<reference evidence="15 16" key="1">
    <citation type="submission" date="2024-01" db="EMBL/GenBank/DDBJ databases">
        <authorList>
            <person name="Kunselman E."/>
        </authorList>
    </citation>
    <scope>NUCLEOTIDE SEQUENCE [LARGE SCALE GENOMIC DNA]</scope>
    <source>
        <strain evidence="15">2 abalone samples</strain>
    </source>
</reference>
<protein>
    <recommendedName>
        <fullName evidence="8">Class B acid phosphatase</fullName>
        <ecNumber evidence="7">3.1.3.2</ecNumber>
    </recommendedName>
</protein>
<keyword evidence="11" id="KW-0574">Periplasm</keyword>
<evidence type="ECO:0000256" key="6">
    <source>
        <dbReference type="ARBA" id="ARBA00011881"/>
    </source>
</evidence>
<evidence type="ECO:0000256" key="7">
    <source>
        <dbReference type="ARBA" id="ARBA00012646"/>
    </source>
</evidence>
<dbReference type="PANTHER" id="PTHR11240:SF22">
    <property type="entry name" value="RIBONUCLEASE T2"/>
    <property type="match status" value="1"/>
</dbReference>
<evidence type="ECO:0000256" key="10">
    <source>
        <dbReference type="ARBA" id="ARBA00022729"/>
    </source>
</evidence>
<dbReference type="Gene3D" id="3.90.730.10">
    <property type="entry name" value="Ribonuclease T2-like"/>
    <property type="match status" value="1"/>
</dbReference>
<dbReference type="InterPro" id="IPR023214">
    <property type="entry name" value="HAD_sf"/>
</dbReference>
<sequence>MAIFFALPLFIVVSFCDLPALGHKTVVCPIPEPGSVHNSPPGCFDFYTFSQVWMPEICSSHGRYSFSPCNDLYKTFDGKLFVHGLWPNLFSTVKDKIAFPMDCSNKSLDFNSLPDNLQLAMYKMYPGSQFPLLKHEWDKHGTCTGFSQEIFVKTLIDYQNRMAKFSTDLFYKNMDKAITYQSIIENYPGLNIVPQCNTDRATGKQYIAEIHGFWDKENNPLKVNFKHSRTACKQDAPIYVRSLAKHKKLNQWKSELNSKYKKRTLLIGFDIDDTLLFSSPGYQYLKHIKGVKMNSDAFWEAMNGDYDDFSVPINIGSKLLSFHKKRGDKIYFITNRRDVKSEKLTARMQQLFHIDNEHMNPIIFSNSDANKASHIKGLGLHIYYGDSDSDMVDAKSAGAQPVRIPRSSNSSNHSFHKNGAFGEVVLIE</sequence>
<organism evidence="15 16">
    <name type="scientific">Candidatus Xenohaliotis californiensis</name>
    <dbReference type="NCBI Taxonomy" id="84677"/>
    <lineage>
        <taxon>Bacteria</taxon>
        <taxon>Pseudomonadati</taxon>
        <taxon>Pseudomonadota</taxon>
        <taxon>Alphaproteobacteria</taxon>
        <taxon>Rickettsiales</taxon>
        <taxon>Anaplasmataceae</taxon>
        <taxon>Candidatus Xenohaliotis</taxon>
    </lineage>
</organism>
<evidence type="ECO:0000256" key="12">
    <source>
        <dbReference type="ARBA" id="ARBA00022801"/>
    </source>
</evidence>
<dbReference type="SUPFAM" id="SSF56784">
    <property type="entry name" value="HAD-like"/>
    <property type="match status" value="1"/>
</dbReference>
<evidence type="ECO:0000256" key="14">
    <source>
        <dbReference type="RuleBase" id="RU004328"/>
    </source>
</evidence>
<keyword evidence="12 15" id="KW-0378">Hydrolase</keyword>
<evidence type="ECO:0000256" key="9">
    <source>
        <dbReference type="ARBA" id="ARBA00022723"/>
    </source>
</evidence>
<keyword evidence="10" id="KW-0732">Signal</keyword>
<evidence type="ECO:0000256" key="8">
    <source>
        <dbReference type="ARBA" id="ARBA00022113"/>
    </source>
</evidence>
<dbReference type="Pfam" id="PF00445">
    <property type="entry name" value="Ribonuclease_T2"/>
    <property type="match status" value="1"/>
</dbReference>
<dbReference type="InterPro" id="IPR001568">
    <property type="entry name" value="RNase_T2-like"/>
</dbReference>
<proteinExistence type="inferred from homology"/>
<accession>A0ABP0EV02</accession>
<dbReference type="SFLD" id="SFLDS00003">
    <property type="entry name" value="Haloacid_Dehalogenase"/>
    <property type="match status" value="1"/>
</dbReference>
<evidence type="ECO:0000313" key="15">
    <source>
        <dbReference type="EMBL" id="CAK8162395.1"/>
    </source>
</evidence>
<dbReference type="InterPro" id="IPR005519">
    <property type="entry name" value="Acid_phosphat_B-like"/>
</dbReference>
<evidence type="ECO:0000256" key="1">
    <source>
        <dbReference type="ARBA" id="ARBA00000032"/>
    </source>
</evidence>
<evidence type="ECO:0000256" key="3">
    <source>
        <dbReference type="ARBA" id="ARBA00004418"/>
    </source>
</evidence>
<evidence type="ECO:0000313" key="16">
    <source>
        <dbReference type="Proteomes" id="UP001314181"/>
    </source>
</evidence>
<comment type="similarity">
    <text evidence="4 14">Belongs to the RNase T2 family.</text>
</comment>
<dbReference type="InterPro" id="IPR018188">
    <property type="entry name" value="RNase_T2_His_AS_1"/>
</dbReference>
<comment type="caution">
    <text evidence="15">The sequence shown here is derived from an EMBL/GenBank/DDBJ whole genome shotgun (WGS) entry which is preliminary data.</text>
</comment>
<comment type="subcellular location">
    <subcellularLocation>
        <location evidence="3">Periplasm</location>
    </subcellularLocation>
</comment>
<dbReference type="PROSITE" id="PS00531">
    <property type="entry name" value="RNASE_T2_2"/>
    <property type="match status" value="1"/>
</dbReference>
<dbReference type="SFLD" id="SFLDG01127">
    <property type="entry name" value="C1.3:_Acid_Phosphatase_Like"/>
    <property type="match status" value="1"/>
</dbReference>
<dbReference type="PROSITE" id="PS00530">
    <property type="entry name" value="RNASE_T2_1"/>
    <property type="match status" value="1"/>
</dbReference>
<name>A0ABP0EV02_9RICK</name>